<evidence type="ECO:0000256" key="2">
    <source>
        <dbReference type="ARBA" id="ARBA00022475"/>
    </source>
</evidence>
<feature type="region of interest" description="Disordered" evidence="8">
    <location>
        <begin position="350"/>
        <end position="394"/>
    </location>
</feature>
<feature type="compositionally biased region" description="Basic and acidic residues" evidence="8">
    <location>
        <begin position="375"/>
        <end position="394"/>
    </location>
</feature>
<dbReference type="Proteomes" id="UP000580474">
    <property type="component" value="Unassembled WGS sequence"/>
</dbReference>
<dbReference type="InterPro" id="IPR049453">
    <property type="entry name" value="Memb_transporter_dom"/>
</dbReference>
<keyword evidence="7" id="KW-0175">Coiled coil</keyword>
<feature type="transmembrane region" description="Helical" evidence="9">
    <location>
        <begin position="527"/>
        <end position="549"/>
    </location>
</feature>
<feature type="transmembrane region" description="Helical" evidence="9">
    <location>
        <begin position="422"/>
        <end position="438"/>
    </location>
</feature>
<evidence type="ECO:0000256" key="9">
    <source>
        <dbReference type="SAM" id="Phobius"/>
    </source>
</evidence>
<keyword evidence="2" id="KW-1003">Cell membrane</keyword>
<accession>A0A840NHQ7</accession>
<evidence type="ECO:0000256" key="7">
    <source>
        <dbReference type="SAM" id="Coils"/>
    </source>
</evidence>
<sequence>MVSEWWNRFLASDPALRRLRNATRVTAATALSLVVTLGLLALWDRPLTNGMIAAVVAVNSTTAVNDETERERRRTTLLMPLPAAVSLVLAVSTASMPVLHVGLFLPVVFVATYIRRFGPRYFACGMVAFMGYFFAMFLRPQPPQLPDLLLAAVCGALSAFVLRFVLLRDDPRGILDRGRRTLRAQVQGLLHDVRNVAQNPEGTRYRKRLQHRSTRLNETARMLENAVSELEGLDEAERELLRRRILSVELTAENLLNPLIRVVDHPSGGAAVAQAVAGLLAVVRSDASEVRAAARGLADRIERDGVRPVDDSAADERPRPGRDGSVELAMAIRRLGAALAEFTAASADLGRVAPRPRDTGSGDSGSGDEDEDHDADSGERGTDDRTEQETGLRRPEVRAAVQVTCAAAVAIVLGQLVSPNRWYWAVITAFVVFISANSRGELVVRAWQRTAGTMLGVVAGVLVASRITGNSAAELAMILGCVFMAFYLAGVSYAGMTFFITTMLGALYGVLGTFDVTVLGVRLAETAIGAVAGVLAATLVLPTGTRRLLRDNTEEFLLRLRDVLRSTGTSVSAGTPDDGLREGVREVDDALHQALSSARPLVAYRLPSRRSSLDRSLTVFTGCAYAARNLAQVLPPAVEMVDDDTRTRLAELLWALAEMANAMTGEAEQSFGAARESARGWADDLRDIAESLPQDPTSLHRTLAVLDRLRSLLDDAATEIGVPDQGASPLGRDTDAART</sequence>
<dbReference type="RefSeq" id="WP_184479378.1">
    <property type="nucleotide sequence ID" value="NZ_JACHIV010000001.1"/>
</dbReference>
<reference evidence="11 12" key="1">
    <citation type="submission" date="2020-08" db="EMBL/GenBank/DDBJ databases">
        <title>Sequencing the genomes of 1000 actinobacteria strains.</title>
        <authorList>
            <person name="Klenk H.-P."/>
        </authorList>
    </citation>
    <scope>NUCLEOTIDE SEQUENCE [LARGE SCALE GENOMIC DNA]</scope>
    <source>
        <strain evidence="11 12">DSM 45582</strain>
    </source>
</reference>
<dbReference type="EMBL" id="JACHIV010000001">
    <property type="protein sequence ID" value="MBB5069733.1"/>
    <property type="molecule type" value="Genomic_DNA"/>
</dbReference>
<keyword evidence="12" id="KW-1185">Reference proteome</keyword>
<evidence type="ECO:0000256" key="3">
    <source>
        <dbReference type="ARBA" id="ARBA00022692"/>
    </source>
</evidence>
<evidence type="ECO:0000256" key="1">
    <source>
        <dbReference type="ARBA" id="ARBA00004651"/>
    </source>
</evidence>
<evidence type="ECO:0000313" key="12">
    <source>
        <dbReference type="Proteomes" id="UP000580474"/>
    </source>
</evidence>
<evidence type="ECO:0000259" key="10">
    <source>
        <dbReference type="Pfam" id="PF13515"/>
    </source>
</evidence>
<dbReference type="AlphaFoldDB" id="A0A840NHQ7"/>
<feature type="transmembrane region" description="Helical" evidence="9">
    <location>
        <begin position="121"/>
        <end position="138"/>
    </location>
</feature>
<feature type="region of interest" description="Disordered" evidence="8">
    <location>
        <begin position="306"/>
        <end position="325"/>
    </location>
</feature>
<comment type="subcellular location">
    <subcellularLocation>
        <location evidence="1">Cell membrane</location>
        <topology evidence="1">Multi-pass membrane protein</topology>
    </subcellularLocation>
</comment>
<keyword evidence="3 9" id="KW-0812">Transmembrane</keyword>
<evidence type="ECO:0000256" key="5">
    <source>
        <dbReference type="ARBA" id="ARBA00023136"/>
    </source>
</evidence>
<proteinExistence type="inferred from homology"/>
<keyword evidence="5 9" id="KW-0472">Membrane</keyword>
<dbReference type="Pfam" id="PF13515">
    <property type="entry name" value="FUSC_2"/>
    <property type="match status" value="1"/>
</dbReference>
<protein>
    <submittedName>
        <fullName evidence="11">Putative membrane protein YccC</fullName>
    </submittedName>
</protein>
<name>A0A840NHQ7_9PSEU</name>
<evidence type="ECO:0000256" key="8">
    <source>
        <dbReference type="SAM" id="MobiDB-lite"/>
    </source>
</evidence>
<feature type="transmembrane region" description="Helical" evidence="9">
    <location>
        <begin position="150"/>
        <end position="167"/>
    </location>
</feature>
<feature type="region of interest" description="Disordered" evidence="8">
    <location>
        <begin position="720"/>
        <end position="739"/>
    </location>
</feature>
<feature type="domain" description="Integral membrane bound transporter" evidence="10">
    <location>
        <begin position="409"/>
        <end position="535"/>
    </location>
</feature>
<feature type="transmembrane region" description="Helical" evidence="9">
    <location>
        <begin position="450"/>
        <end position="469"/>
    </location>
</feature>
<keyword evidence="4 9" id="KW-1133">Transmembrane helix</keyword>
<feature type="coiled-coil region" evidence="7">
    <location>
        <begin position="206"/>
        <end position="243"/>
    </location>
</feature>
<feature type="transmembrane region" description="Helical" evidence="9">
    <location>
        <begin position="399"/>
        <end position="416"/>
    </location>
</feature>
<gene>
    <name evidence="11" type="ORF">BJ969_002821</name>
</gene>
<dbReference type="PANTHER" id="PTHR30509:SF9">
    <property type="entry name" value="MULTIDRUG RESISTANCE PROTEIN MDTO"/>
    <property type="match status" value="1"/>
</dbReference>
<evidence type="ECO:0000256" key="4">
    <source>
        <dbReference type="ARBA" id="ARBA00022989"/>
    </source>
</evidence>
<evidence type="ECO:0000313" key="11">
    <source>
        <dbReference type="EMBL" id="MBB5069733.1"/>
    </source>
</evidence>
<evidence type="ECO:0000256" key="6">
    <source>
        <dbReference type="ARBA" id="ARBA00043993"/>
    </source>
</evidence>
<organism evidence="11 12">
    <name type="scientific">Saccharopolyspora gloriosae</name>
    <dbReference type="NCBI Taxonomy" id="455344"/>
    <lineage>
        <taxon>Bacteria</taxon>
        <taxon>Bacillati</taxon>
        <taxon>Actinomycetota</taxon>
        <taxon>Actinomycetes</taxon>
        <taxon>Pseudonocardiales</taxon>
        <taxon>Pseudonocardiaceae</taxon>
        <taxon>Saccharopolyspora</taxon>
    </lineage>
</organism>
<feature type="transmembrane region" description="Helical" evidence="9">
    <location>
        <begin position="21"/>
        <end position="43"/>
    </location>
</feature>
<dbReference type="PANTHER" id="PTHR30509">
    <property type="entry name" value="P-HYDROXYBENZOIC ACID EFFLUX PUMP SUBUNIT-RELATED"/>
    <property type="match status" value="1"/>
</dbReference>
<comment type="caution">
    <text evidence="11">The sequence shown here is derived from an EMBL/GenBank/DDBJ whole genome shotgun (WGS) entry which is preliminary data.</text>
</comment>
<dbReference type="GO" id="GO:0005886">
    <property type="term" value="C:plasma membrane"/>
    <property type="evidence" value="ECO:0007669"/>
    <property type="project" value="UniProtKB-SubCell"/>
</dbReference>
<comment type="similarity">
    <text evidence="6">Belongs to the YccS/YhfK family.</text>
</comment>
<feature type="transmembrane region" description="Helical" evidence="9">
    <location>
        <begin position="87"/>
        <end position="114"/>
    </location>
</feature>